<comment type="catalytic activity">
    <reaction evidence="7">
        <text>L-cysteinyl-[protein] + hexadecanoyl-CoA = S-hexadecanoyl-L-cysteinyl-[protein] + CoA</text>
        <dbReference type="Rhea" id="RHEA:36683"/>
        <dbReference type="Rhea" id="RHEA-COMP:10131"/>
        <dbReference type="Rhea" id="RHEA-COMP:11032"/>
        <dbReference type="ChEBI" id="CHEBI:29950"/>
        <dbReference type="ChEBI" id="CHEBI:57287"/>
        <dbReference type="ChEBI" id="CHEBI:57379"/>
        <dbReference type="ChEBI" id="CHEBI:74151"/>
        <dbReference type="EC" id="2.3.1.225"/>
    </reaction>
</comment>
<feature type="region of interest" description="Disordered" evidence="8">
    <location>
        <begin position="368"/>
        <end position="400"/>
    </location>
</feature>
<evidence type="ECO:0000256" key="6">
    <source>
        <dbReference type="ARBA" id="ARBA00023315"/>
    </source>
</evidence>
<evidence type="ECO:0000313" key="10">
    <source>
        <dbReference type="EMBL" id="CAI2362685.1"/>
    </source>
</evidence>
<dbReference type="AlphaFoldDB" id="A0AAD1X9U0"/>
<dbReference type="Proteomes" id="UP001295684">
    <property type="component" value="Unassembled WGS sequence"/>
</dbReference>
<dbReference type="GO" id="GO:0016020">
    <property type="term" value="C:membrane"/>
    <property type="evidence" value="ECO:0007669"/>
    <property type="project" value="UniProtKB-SubCell"/>
</dbReference>
<dbReference type="GO" id="GO:0019706">
    <property type="term" value="F:protein-cysteine S-palmitoyltransferase activity"/>
    <property type="evidence" value="ECO:0007669"/>
    <property type="project" value="UniProtKB-EC"/>
</dbReference>
<reference evidence="10" key="1">
    <citation type="submission" date="2023-07" db="EMBL/GenBank/DDBJ databases">
        <authorList>
            <consortium name="AG Swart"/>
            <person name="Singh M."/>
            <person name="Singh A."/>
            <person name="Seah K."/>
            <person name="Emmerich C."/>
        </authorList>
    </citation>
    <scope>NUCLEOTIDE SEQUENCE</scope>
    <source>
        <strain evidence="10">DP1</strain>
    </source>
</reference>
<dbReference type="GO" id="GO:0005794">
    <property type="term" value="C:Golgi apparatus"/>
    <property type="evidence" value="ECO:0007669"/>
    <property type="project" value="TreeGrafter"/>
</dbReference>
<dbReference type="Pfam" id="PF01529">
    <property type="entry name" value="DHHC"/>
    <property type="match status" value="1"/>
</dbReference>
<dbReference type="InterPro" id="IPR039859">
    <property type="entry name" value="PFA4/ZDH16/20/ERF2-like"/>
</dbReference>
<keyword evidence="4 7" id="KW-1133">Transmembrane helix</keyword>
<comment type="similarity">
    <text evidence="7">Belongs to the DHHC palmitoyltransferase family.</text>
</comment>
<dbReference type="PANTHER" id="PTHR22883:SF203">
    <property type="entry name" value="PALMITOYLTRANSFERASE"/>
    <property type="match status" value="1"/>
</dbReference>
<evidence type="ECO:0000256" key="3">
    <source>
        <dbReference type="ARBA" id="ARBA00022692"/>
    </source>
</evidence>
<feature type="transmembrane region" description="Helical" evidence="7">
    <location>
        <begin position="151"/>
        <end position="176"/>
    </location>
</feature>
<dbReference type="EMBL" id="CAMPGE010003837">
    <property type="protein sequence ID" value="CAI2362685.1"/>
    <property type="molecule type" value="Genomic_DNA"/>
</dbReference>
<feature type="region of interest" description="Disordered" evidence="8">
    <location>
        <begin position="469"/>
        <end position="501"/>
    </location>
</feature>
<evidence type="ECO:0000256" key="7">
    <source>
        <dbReference type="RuleBase" id="RU079119"/>
    </source>
</evidence>
<feature type="transmembrane region" description="Helical" evidence="7">
    <location>
        <begin position="29"/>
        <end position="50"/>
    </location>
</feature>
<feature type="transmembrane region" description="Helical" evidence="7">
    <location>
        <begin position="56"/>
        <end position="79"/>
    </location>
</feature>
<keyword evidence="2 7" id="KW-0808">Transferase</keyword>
<dbReference type="EC" id="2.3.1.225" evidence="7"/>
<evidence type="ECO:0000313" key="11">
    <source>
        <dbReference type="Proteomes" id="UP001295684"/>
    </source>
</evidence>
<dbReference type="InterPro" id="IPR001594">
    <property type="entry name" value="Palmitoyltrfase_DHHC"/>
</dbReference>
<feature type="domain" description="Palmitoyltransferase DHHC" evidence="9">
    <location>
        <begin position="104"/>
        <end position="245"/>
    </location>
</feature>
<evidence type="ECO:0000259" key="9">
    <source>
        <dbReference type="Pfam" id="PF01529"/>
    </source>
</evidence>
<protein>
    <recommendedName>
        <fullName evidence="7">Palmitoyltransferase</fullName>
        <ecNumber evidence="7">2.3.1.225</ecNumber>
    </recommendedName>
</protein>
<proteinExistence type="inferred from homology"/>
<dbReference type="GO" id="GO:0006612">
    <property type="term" value="P:protein targeting to membrane"/>
    <property type="evidence" value="ECO:0007669"/>
    <property type="project" value="TreeGrafter"/>
</dbReference>
<keyword evidence="6 7" id="KW-0012">Acyltransferase</keyword>
<evidence type="ECO:0000256" key="4">
    <source>
        <dbReference type="ARBA" id="ARBA00022989"/>
    </source>
</evidence>
<dbReference type="GO" id="GO:0005783">
    <property type="term" value="C:endoplasmic reticulum"/>
    <property type="evidence" value="ECO:0007669"/>
    <property type="project" value="TreeGrafter"/>
</dbReference>
<keyword evidence="11" id="KW-1185">Reference proteome</keyword>
<dbReference type="PROSITE" id="PS50216">
    <property type="entry name" value="DHHC"/>
    <property type="match status" value="1"/>
</dbReference>
<organism evidence="10 11">
    <name type="scientific">Euplotes crassus</name>
    <dbReference type="NCBI Taxonomy" id="5936"/>
    <lineage>
        <taxon>Eukaryota</taxon>
        <taxon>Sar</taxon>
        <taxon>Alveolata</taxon>
        <taxon>Ciliophora</taxon>
        <taxon>Intramacronucleata</taxon>
        <taxon>Spirotrichea</taxon>
        <taxon>Hypotrichia</taxon>
        <taxon>Euplotida</taxon>
        <taxon>Euplotidae</taxon>
        <taxon>Moneuplotes</taxon>
    </lineage>
</organism>
<sequence>MDSEEDNNHEKLRPIKSNGFYCPLHRMQVLSWVITLLVSVTFYSLVAPGFASGARYTLNALFSLSLAAIFIVMMIATCIDPTDRTVLKFRRSKREKIAFVLNQQQQMFCNYCEAFSKKDSKHCGQCDRCVEDFDHHCKWLNNCIGGKNYKYFASLIALFLVHNTFIVVVCAVENILSHTSSDFAGSERNFEEYYGSENASLAAWLSYGACYGLIAICACICFTTGHLILFHIYLKTKGLSTYNYIILQRKSKERKTIRNGMNKSARQEIDSNCSKLFGGSQEFHPEHLDISNHDGASLKLNTETFGNCNAIISKDEEFYLNKHEARPLKLANHKHMTTSFGHLMDSGQDFYKLRDKKLEHMNKIFRPGHKKANQAPRNNTNYTSFNQSHNTNSRRHRSRMQTLNKPGAFSKDTREKLRSGKVPGSSGYNELLEHDLTMIDTPKNVMGGSTSAVNPGFLVEEQKDAKLELPELEGKPPILQKKQYERVSHRSVGGDSSDGDK</sequence>
<dbReference type="PANTHER" id="PTHR22883">
    <property type="entry name" value="ZINC FINGER DHHC DOMAIN CONTAINING PROTEIN"/>
    <property type="match status" value="1"/>
</dbReference>
<name>A0AAD1X9U0_EUPCR</name>
<comment type="domain">
    <text evidence="7">The DHHC domain is required for palmitoyltransferase activity.</text>
</comment>
<keyword evidence="5 7" id="KW-0472">Membrane</keyword>
<evidence type="ECO:0000256" key="2">
    <source>
        <dbReference type="ARBA" id="ARBA00022679"/>
    </source>
</evidence>
<accession>A0AAD1X9U0</accession>
<feature type="compositionally biased region" description="Polar residues" evidence="8">
    <location>
        <begin position="375"/>
        <end position="387"/>
    </location>
</feature>
<comment type="subcellular location">
    <subcellularLocation>
        <location evidence="1">Membrane</location>
        <topology evidence="1">Multi-pass membrane protein</topology>
    </subcellularLocation>
</comment>
<feature type="transmembrane region" description="Helical" evidence="7">
    <location>
        <begin position="204"/>
        <end position="234"/>
    </location>
</feature>
<evidence type="ECO:0000256" key="1">
    <source>
        <dbReference type="ARBA" id="ARBA00004141"/>
    </source>
</evidence>
<evidence type="ECO:0000256" key="8">
    <source>
        <dbReference type="SAM" id="MobiDB-lite"/>
    </source>
</evidence>
<keyword evidence="3 7" id="KW-0812">Transmembrane</keyword>
<gene>
    <name evidence="10" type="ORF">ECRASSUSDP1_LOCUS4011</name>
</gene>
<comment type="caution">
    <text evidence="10">The sequence shown here is derived from an EMBL/GenBank/DDBJ whole genome shotgun (WGS) entry which is preliminary data.</text>
</comment>
<evidence type="ECO:0000256" key="5">
    <source>
        <dbReference type="ARBA" id="ARBA00023136"/>
    </source>
</evidence>